<keyword evidence="1" id="KW-1133">Transmembrane helix</keyword>
<protein>
    <submittedName>
        <fullName evidence="3">TlpA family protein</fullName>
    </submittedName>
</protein>
<dbReference type="Gene3D" id="3.40.30.10">
    <property type="entry name" value="Glutaredoxin"/>
    <property type="match status" value="1"/>
</dbReference>
<keyword evidence="1" id="KW-0472">Membrane</keyword>
<accession>A0ABQ4EXZ5</accession>
<dbReference type="PROSITE" id="PS51352">
    <property type="entry name" value="THIOREDOXIN_2"/>
    <property type="match status" value="1"/>
</dbReference>
<dbReference type="Pfam" id="PF00578">
    <property type="entry name" value="AhpC-TSA"/>
    <property type="match status" value="1"/>
</dbReference>
<dbReference type="EMBL" id="BONX01000045">
    <property type="protein sequence ID" value="GIG99525.1"/>
    <property type="molecule type" value="Genomic_DNA"/>
</dbReference>
<proteinExistence type="predicted"/>
<feature type="domain" description="Thioredoxin" evidence="2">
    <location>
        <begin position="45"/>
        <end position="197"/>
    </location>
</feature>
<dbReference type="InterPro" id="IPR013766">
    <property type="entry name" value="Thioredoxin_domain"/>
</dbReference>
<gene>
    <name evidence="3" type="ORF">Pma05_60980</name>
</gene>
<evidence type="ECO:0000256" key="1">
    <source>
        <dbReference type="SAM" id="Phobius"/>
    </source>
</evidence>
<dbReference type="InterPro" id="IPR000866">
    <property type="entry name" value="AhpC/TSA"/>
</dbReference>
<keyword evidence="1" id="KW-0812">Transmembrane</keyword>
<dbReference type="SUPFAM" id="SSF52833">
    <property type="entry name" value="Thioredoxin-like"/>
    <property type="match status" value="1"/>
</dbReference>
<reference evidence="3 4" key="1">
    <citation type="submission" date="2021-01" db="EMBL/GenBank/DDBJ databases">
        <title>Whole genome shotgun sequence of Plantactinospora mayteni NBRC 109088.</title>
        <authorList>
            <person name="Komaki H."/>
            <person name="Tamura T."/>
        </authorList>
    </citation>
    <scope>NUCLEOTIDE SEQUENCE [LARGE SCALE GENOMIC DNA]</scope>
    <source>
        <strain evidence="3 4">NBRC 109088</strain>
    </source>
</reference>
<dbReference type="RefSeq" id="WP_203860892.1">
    <property type="nucleotide sequence ID" value="NZ_BAAAZQ010000014.1"/>
</dbReference>
<dbReference type="Proteomes" id="UP000621500">
    <property type="component" value="Unassembled WGS sequence"/>
</dbReference>
<name>A0ABQ4EXZ5_9ACTN</name>
<feature type="transmembrane region" description="Helical" evidence="1">
    <location>
        <begin position="6"/>
        <end position="26"/>
    </location>
</feature>
<evidence type="ECO:0000259" key="2">
    <source>
        <dbReference type="PROSITE" id="PS51352"/>
    </source>
</evidence>
<organism evidence="3 4">
    <name type="scientific">Plantactinospora mayteni</name>
    <dbReference type="NCBI Taxonomy" id="566021"/>
    <lineage>
        <taxon>Bacteria</taxon>
        <taxon>Bacillati</taxon>
        <taxon>Actinomycetota</taxon>
        <taxon>Actinomycetes</taxon>
        <taxon>Micromonosporales</taxon>
        <taxon>Micromonosporaceae</taxon>
        <taxon>Plantactinospora</taxon>
    </lineage>
</organism>
<keyword evidence="4" id="KW-1185">Reference proteome</keyword>
<comment type="caution">
    <text evidence="3">The sequence shown here is derived from an EMBL/GenBank/DDBJ whole genome shotgun (WGS) entry which is preliminary data.</text>
</comment>
<evidence type="ECO:0000313" key="3">
    <source>
        <dbReference type="EMBL" id="GIG99525.1"/>
    </source>
</evidence>
<dbReference type="InterPro" id="IPR036249">
    <property type="entry name" value="Thioredoxin-like_sf"/>
</dbReference>
<evidence type="ECO:0000313" key="4">
    <source>
        <dbReference type="Proteomes" id="UP000621500"/>
    </source>
</evidence>
<sequence>MPVVVAVLVVLTILTLLNLLLTFGVIRKLREHTQELAAARPVVTLPVGAQVPDFTASTAGGDVVSIASLRASGGLVAFLAPDCSGCKEQLPSVRAALAEALDTPMAVLVVLTRLRPEPDRDRADRERAELVAALGVHDTRAAIVHEPLDGALQSAFQVAAFPAFYLVDTDDRVAGVSNNASQLPSLFPGRDVVPAGR</sequence>